<dbReference type="InterPro" id="IPR026755">
    <property type="entry name" value="Fam221a/b"/>
</dbReference>
<name>A0AA85JRA0_TRIRE</name>
<accession>A0AA85JRA0</accession>
<evidence type="ECO:0000256" key="1">
    <source>
        <dbReference type="ARBA" id="ARBA00011026"/>
    </source>
</evidence>
<dbReference type="Pfam" id="PF14753">
    <property type="entry name" value="FAM221"/>
    <property type="match status" value="1"/>
</dbReference>
<dbReference type="AlphaFoldDB" id="A0AA85JRA0"/>
<dbReference type="PANTHER" id="PTHR31214">
    <property type="entry name" value="PROTEIN FAM221A-RELATED"/>
    <property type="match status" value="1"/>
</dbReference>
<dbReference type="WBParaSite" id="TREG1_31300.2">
    <property type="protein sequence ID" value="TREG1_31300.2"/>
    <property type="gene ID" value="TREG1_31300"/>
</dbReference>
<reference evidence="4" key="2">
    <citation type="submission" date="2023-11" db="UniProtKB">
        <authorList>
            <consortium name="WormBaseParasite"/>
        </authorList>
    </citation>
    <scope>IDENTIFICATION</scope>
</reference>
<evidence type="ECO:0000256" key="2">
    <source>
        <dbReference type="ARBA" id="ARBA00039630"/>
    </source>
</evidence>
<comment type="similarity">
    <text evidence="1">Belongs to the FAM221 family.</text>
</comment>
<keyword evidence="3" id="KW-1185">Reference proteome</keyword>
<sequence length="314" mass="36080">MNFDSNGIRITQDQLKAIDEYEEYRRYLFILKIRFSCITRIVGEDDGGNLFTPEQYEAYKKKYIPLRRQNRIFVSWTNPNGVDCILPGPQSECFCQHRLIQHKTDFEVVPTERPVPLPCKHCNCASFHVMPKFGSQIARCHCKHYATDHSVVAPYFCSRPNCKCDGFKTSMHCDCGIEAHKHEMIMETAKERHARGKPIGKPSPYQAMGGITGFSSLAPGIARMDESGAGGLLSEDELNAPITSSDHPFLRSQAQAVYAYKLAINDVEGAERERPEVESQMRRPGESELDYYERRYQEREKAKYIKKPRQIEKR</sequence>
<reference evidence="3" key="1">
    <citation type="submission" date="2022-06" db="EMBL/GenBank/DDBJ databases">
        <authorList>
            <person name="Berger JAMES D."/>
            <person name="Berger JAMES D."/>
        </authorList>
    </citation>
    <scope>NUCLEOTIDE SEQUENCE [LARGE SCALE GENOMIC DNA]</scope>
</reference>
<protein>
    <recommendedName>
        <fullName evidence="2">Protein FAM221A</fullName>
    </recommendedName>
</protein>
<organism evidence="3 4">
    <name type="scientific">Trichobilharzia regenti</name>
    <name type="common">Nasal bird schistosome</name>
    <dbReference type="NCBI Taxonomy" id="157069"/>
    <lineage>
        <taxon>Eukaryota</taxon>
        <taxon>Metazoa</taxon>
        <taxon>Spiralia</taxon>
        <taxon>Lophotrochozoa</taxon>
        <taxon>Platyhelminthes</taxon>
        <taxon>Trematoda</taxon>
        <taxon>Digenea</taxon>
        <taxon>Strigeidida</taxon>
        <taxon>Schistosomatoidea</taxon>
        <taxon>Schistosomatidae</taxon>
        <taxon>Trichobilharzia</taxon>
    </lineage>
</organism>
<dbReference type="Proteomes" id="UP000050795">
    <property type="component" value="Unassembled WGS sequence"/>
</dbReference>
<evidence type="ECO:0000313" key="3">
    <source>
        <dbReference type="Proteomes" id="UP000050795"/>
    </source>
</evidence>
<dbReference type="PANTHER" id="PTHR31214:SF2">
    <property type="entry name" value="PROTEIN FAM221A"/>
    <property type="match status" value="1"/>
</dbReference>
<evidence type="ECO:0000313" key="4">
    <source>
        <dbReference type="WBParaSite" id="TREG1_31300.2"/>
    </source>
</evidence>
<proteinExistence type="inferred from homology"/>